<dbReference type="InterPro" id="IPR047952">
    <property type="entry name" value="Transpos_IS4"/>
</dbReference>
<dbReference type="KEGG" id="rba:RB9411"/>
<feature type="coiled-coil region" evidence="5">
    <location>
        <begin position="428"/>
        <end position="455"/>
    </location>
</feature>
<dbReference type="Proteomes" id="UP000001025">
    <property type="component" value="Chromosome"/>
</dbReference>
<keyword evidence="2" id="KW-0815">Transposition</keyword>
<keyword evidence="5" id="KW-0175">Coiled coil</keyword>
<evidence type="ECO:0000259" key="6">
    <source>
        <dbReference type="Pfam" id="PF01609"/>
    </source>
</evidence>
<organism evidence="7 8">
    <name type="scientific">Rhodopirellula baltica (strain DSM 10527 / NCIMB 13988 / SH1)</name>
    <dbReference type="NCBI Taxonomy" id="243090"/>
    <lineage>
        <taxon>Bacteria</taxon>
        <taxon>Pseudomonadati</taxon>
        <taxon>Planctomycetota</taxon>
        <taxon>Planctomycetia</taxon>
        <taxon>Pirellulales</taxon>
        <taxon>Pirellulaceae</taxon>
        <taxon>Rhodopirellula</taxon>
    </lineage>
</organism>
<dbReference type="eggNOG" id="COG3385">
    <property type="taxonomic scope" value="Bacteria"/>
</dbReference>
<dbReference type="EnsemblBacteria" id="CAD76246">
    <property type="protein sequence ID" value="CAD76246"/>
    <property type="gene ID" value="RB9411"/>
</dbReference>
<evidence type="ECO:0000256" key="2">
    <source>
        <dbReference type="ARBA" id="ARBA00022578"/>
    </source>
</evidence>
<protein>
    <submittedName>
        <fullName evidence="7">Probable transposase</fullName>
    </submittedName>
</protein>
<keyword evidence="8" id="KW-1185">Reference proteome</keyword>
<evidence type="ECO:0000256" key="1">
    <source>
        <dbReference type="ARBA" id="ARBA00010075"/>
    </source>
</evidence>
<evidence type="ECO:0000313" key="8">
    <source>
        <dbReference type="Proteomes" id="UP000001025"/>
    </source>
</evidence>
<dbReference type="InterPro" id="IPR002559">
    <property type="entry name" value="Transposase_11"/>
</dbReference>
<name>Q7ULM3_RHOBA</name>
<evidence type="ECO:0000256" key="3">
    <source>
        <dbReference type="ARBA" id="ARBA00023125"/>
    </source>
</evidence>
<dbReference type="InterPro" id="IPR012337">
    <property type="entry name" value="RNaseH-like_sf"/>
</dbReference>
<dbReference type="GO" id="GO:0003677">
    <property type="term" value="F:DNA binding"/>
    <property type="evidence" value="ECO:0007669"/>
    <property type="project" value="UniProtKB-KW"/>
</dbReference>
<dbReference type="Pfam" id="PF01609">
    <property type="entry name" value="DDE_Tnp_1"/>
    <property type="match status" value="1"/>
</dbReference>
<sequence>MAHASILLYSCVERAIVGLPCQPKPSDSKDESFLMTRASEHRNLSSSLKIKIEGLKYFAMLKPLLEHLHEHECQRDTAGNRTLHYDQYCMLVLLYVLNPTVSSLRAISQASELTKVRNKLSNEKASLGSLSEAGGLFSADHLKPVIEALSAEVNDAAPDPRLSSIQQTITAVDGSLVNALPSLIAASILKQTTGSALVRWRLHTHFEVNNLLPARVDVTPDGGGQHDERAVLKRVLEEDRLYVMDRGYAKFSLFNSIVASSSSYVCRLRDNTVYETTQELELTEGDRAAGVLSDTIVKLGGSSSSSNSPDHPIRLIQIRCTPHQNRTGGKARGSKAPNSDGILRIATNLLNVPAEIIALIYAYRWTIEIFFRFYKQLMGGDHLISHNANGIQIQVYCSVIACLLINLWTGSRPTKRTFEMISFYFQGLATEEELIAHIEKQAAAEEAKRVKEERKEIC</sequence>
<keyword evidence="4" id="KW-0233">DNA recombination</keyword>
<evidence type="ECO:0000256" key="4">
    <source>
        <dbReference type="ARBA" id="ARBA00023172"/>
    </source>
</evidence>
<reference evidence="7 8" key="1">
    <citation type="journal article" date="2003" name="Proc. Natl. Acad. Sci. U.S.A.">
        <title>Complete genome sequence of the marine planctomycete Pirellula sp. strain 1.</title>
        <authorList>
            <person name="Gloeckner F.O."/>
            <person name="Kube M."/>
            <person name="Bauer M."/>
            <person name="Teeling H."/>
            <person name="Lombardot T."/>
            <person name="Ludwig W."/>
            <person name="Gade D."/>
            <person name="Beck A."/>
            <person name="Borzym K."/>
            <person name="Heitmann K."/>
            <person name="Rabus R."/>
            <person name="Schlesner H."/>
            <person name="Amann R."/>
            <person name="Reinhardt R."/>
        </authorList>
    </citation>
    <scope>NUCLEOTIDE SEQUENCE [LARGE SCALE GENOMIC DNA]</scope>
    <source>
        <strain evidence="8">DSM 10527 / NCIMB 13988 / SH1</strain>
    </source>
</reference>
<accession>Q7ULM3</accession>
<feature type="domain" description="Transposase IS4-like" evidence="6">
    <location>
        <begin position="167"/>
        <end position="402"/>
    </location>
</feature>
<dbReference type="STRING" id="243090.RB9411"/>
<dbReference type="EMBL" id="BX294149">
    <property type="protein sequence ID" value="CAD76246.1"/>
    <property type="molecule type" value="Genomic_DNA"/>
</dbReference>
<dbReference type="GO" id="GO:0004803">
    <property type="term" value="F:transposase activity"/>
    <property type="evidence" value="ECO:0007669"/>
    <property type="project" value="InterPro"/>
</dbReference>
<dbReference type="AlphaFoldDB" id="Q7ULM3"/>
<dbReference type="Gene3D" id="3.90.350.10">
    <property type="entry name" value="Transposase Inhibitor Protein From Tn5, Chain A, domain 1"/>
    <property type="match status" value="1"/>
</dbReference>
<dbReference type="OrthoDB" id="279773at2"/>
<keyword evidence="3" id="KW-0238">DNA-binding</keyword>
<evidence type="ECO:0000256" key="5">
    <source>
        <dbReference type="SAM" id="Coils"/>
    </source>
</evidence>
<gene>
    <name evidence="7" type="ordered locus">RB9411</name>
</gene>
<dbReference type="SUPFAM" id="SSF53098">
    <property type="entry name" value="Ribonuclease H-like"/>
    <property type="match status" value="1"/>
</dbReference>
<dbReference type="NCBIfam" id="NF033592">
    <property type="entry name" value="transpos_IS4_1"/>
    <property type="match status" value="1"/>
</dbReference>
<dbReference type="InParanoid" id="Q7ULM3"/>
<dbReference type="PATRIC" id="fig|243090.15.peg.4508"/>
<evidence type="ECO:0000313" key="7">
    <source>
        <dbReference type="EMBL" id="CAD76246.1"/>
    </source>
</evidence>
<dbReference type="PANTHER" id="PTHR33258">
    <property type="entry name" value="TRANSPOSASE INSL FOR INSERTION SEQUENCE ELEMENT IS186A-RELATED"/>
    <property type="match status" value="1"/>
</dbReference>
<comment type="similarity">
    <text evidence="1">Belongs to the transposase 11 family.</text>
</comment>
<dbReference type="HOGENOM" id="CLU_606451_0_0_0"/>
<dbReference type="PANTHER" id="PTHR33258:SF1">
    <property type="entry name" value="TRANSPOSASE INSL FOR INSERTION SEQUENCE ELEMENT IS186A-RELATED"/>
    <property type="match status" value="1"/>
</dbReference>
<dbReference type="GO" id="GO:0006313">
    <property type="term" value="P:DNA transposition"/>
    <property type="evidence" value="ECO:0007669"/>
    <property type="project" value="InterPro"/>
</dbReference>
<proteinExistence type="inferred from homology"/>